<evidence type="ECO:0000313" key="2">
    <source>
        <dbReference type="Proteomes" id="UP000426027"/>
    </source>
</evidence>
<evidence type="ECO:0000313" key="1">
    <source>
        <dbReference type="EMBL" id="QGW26752.1"/>
    </source>
</evidence>
<reference evidence="1 2" key="1">
    <citation type="submission" date="2019-11" db="EMBL/GenBank/DDBJ databases">
        <authorList>
            <person name="Im W.T."/>
        </authorList>
    </citation>
    <scope>NUCLEOTIDE SEQUENCE [LARGE SCALE GENOMIC DNA]</scope>
    <source>
        <strain evidence="1 2">SB-02</strain>
    </source>
</reference>
<proteinExistence type="predicted"/>
<dbReference type="InterPro" id="IPR059226">
    <property type="entry name" value="Choice_anch_Q_dom"/>
</dbReference>
<sequence>MQGGQAGTGNLDVNPQFVSQPAIGLGTVGDLRLQLCSPAINVGSNAANNTTTDQNGKPRITFGTIDMGGHEQQQVPPPPVGYITNVQQLPLNGSAMFSATCGAFAELQSTGARPVSGTITANVFVDADPPSMDGKNYVARHFELMPGNNAFTGTGRIKLYFTQAEFDQFNSLPDTELKLPASPDDQTGKSHLRIYHFPGEGIVGIVLFYKMGVTEIDPTNFEILWNETAQRWEISFLTTGFGGFFVSTANTSVFCPESEYQWHAATSGTTYQWQKLQNGSWVTLEDRDVFPFTNSPVLFCTTSITADWYGTQIRCLVDGNKPGPVYTIHFATTWTGAIDNAWNKPGNWSCGIVPNQYMNVRINNNVLIYPQVPVNTTVRSIIIQPGATVNLAPGVQLTITGK</sequence>
<dbReference type="Proteomes" id="UP000426027">
    <property type="component" value="Chromosome"/>
</dbReference>
<organism evidence="1 2">
    <name type="scientific">Phnomibacter ginsenosidimutans</name>
    <dbReference type="NCBI Taxonomy" id="2676868"/>
    <lineage>
        <taxon>Bacteria</taxon>
        <taxon>Pseudomonadati</taxon>
        <taxon>Bacteroidota</taxon>
        <taxon>Chitinophagia</taxon>
        <taxon>Chitinophagales</taxon>
        <taxon>Chitinophagaceae</taxon>
        <taxon>Phnomibacter</taxon>
    </lineage>
</organism>
<protein>
    <submittedName>
        <fullName evidence="1">Uncharacterized protein</fullName>
    </submittedName>
</protein>
<dbReference type="EMBL" id="CP046566">
    <property type="protein sequence ID" value="QGW26752.1"/>
    <property type="molecule type" value="Genomic_DNA"/>
</dbReference>
<gene>
    <name evidence="1" type="ORF">GLV81_00305</name>
</gene>
<accession>A0A6I6GIN8</accession>
<dbReference type="RefSeq" id="WP_157475881.1">
    <property type="nucleotide sequence ID" value="NZ_CP046566.1"/>
</dbReference>
<keyword evidence="2" id="KW-1185">Reference proteome</keyword>
<name>A0A6I6GIN8_9BACT</name>
<dbReference type="NCBIfam" id="NF041518">
    <property type="entry name" value="choice_anch_Q"/>
    <property type="match status" value="1"/>
</dbReference>
<dbReference type="KEGG" id="fls:GLV81_00305"/>
<dbReference type="AlphaFoldDB" id="A0A6I6GIN8"/>